<feature type="signal peptide" evidence="3">
    <location>
        <begin position="1"/>
        <end position="20"/>
    </location>
</feature>
<name>A0A8X7TDQ5_CANPA</name>
<keyword evidence="1" id="KW-0175">Coiled coil</keyword>
<accession>A0A8X7TDQ5</accession>
<dbReference type="EMBL" id="JABWAB010000001">
    <property type="protein sequence ID" value="KAF6059717.1"/>
    <property type="molecule type" value="Genomic_DNA"/>
</dbReference>
<proteinExistence type="predicted"/>
<evidence type="ECO:0000256" key="2">
    <source>
        <dbReference type="SAM" id="MobiDB-lite"/>
    </source>
</evidence>
<reference evidence="4" key="1">
    <citation type="submission" date="2020-03" db="EMBL/GenBank/DDBJ databases">
        <title>FDA dAtabase for Regulatory Grade micrObial Sequences (FDA-ARGOS): Supporting development and validation of Infectious Disease Dx tests.</title>
        <authorList>
            <person name="Campos J."/>
            <person name="Goldberg B."/>
            <person name="Tallon L."/>
            <person name="Sadzewicz L."/>
            <person name="Vavikolanu K."/>
            <person name="Mehta A."/>
            <person name="Aluvathingal J."/>
            <person name="Nadendla S."/>
            <person name="Nandy P."/>
            <person name="Geyer C."/>
            <person name="Yan Y."/>
            <person name="Sichtig H."/>
        </authorList>
    </citation>
    <scope>NUCLEOTIDE SEQUENCE [LARGE SCALE GENOMIC DNA]</scope>
    <source>
        <strain evidence="4">FDAARGOS_652</strain>
    </source>
</reference>
<feature type="coiled-coil region" evidence="1">
    <location>
        <begin position="153"/>
        <end position="180"/>
    </location>
</feature>
<comment type="caution">
    <text evidence="4">The sequence shown here is derived from an EMBL/GenBank/DDBJ whole genome shotgun (WGS) entry which is preliminary data.</text>
</comment>
<evidence type="ECO:0000256" key="1">
    <source>
        <dbReference type="SAM" id="Coils"/>
    </source>
</evidence>
<sequence length="470" mass="52085">MRFVILFTAFASLMLQPVLGRNISSVEQQFQQHINFLKEVIPRRKTLDINRASALVSISHKGVPVNFGVIPSSNLPSLVDIHNFSPNSSKSLATSGSSMPSKLPSSLLEIVQPLTSLEFLYSSSTNEDDIVTVPPTRSLSASYSSNKPKTVSKLDMLAEIRRLEQLLVELRGQMSRQEMNLRKQLELTGQTTPTTTASEVAQNAEQYSRSRSFFVSATEDVLSVNDDSVSASKVNGRQIMMRKPPSNSVLIMPQFQHHARHNPQQGPTYRKPKVAWTDFPIPVATASSVTEMDSIETLGVLKEGEYTILFDTDNHIGYIDSNVIQFAGVTDADIVPSTTQYEEYLPIQTSVDGDVKTVPTTETLDGLEMGQSSTTHQSVTSPMTTSPFYDQDSIHAPPKKATLPVHVHQLGTRPTEKEVSTSRVRRLKSVATKSFNFDIFDFDSQTKLNSGSAIRKSLAFLYYIILSVIY</sequence>
<keyword evidence="3" id="KW-0732">Signal</keyword>
<feature type="region of interest" description="Disordered" evidence="2">
    <location>
        <begin position="364"/>
        <end position="391"/>
    </location>
</feature>
<evidence type="ECO:0008006" key="6">
    <source>
        <dbReference type="Google" id="ProtNLM"/>
    </source>
</evidence>
<dbReference type="OrthoDB" id="4012433at2759"/>
<evidence type="ECO:0000256" key="3">
    <source>
        <dbReference type="SAM" id="SignalP"/>
    </source>
</evidence>
<protein>
    <recommendedName>
        <fullName evidence="6">SH3 domain-containing protein</fullName>
    </recommendedName>
</protein>
<gene>
    <name evidence="4" type="ORF">FOB60_001299</name>
</gene>
<dbReference type="Proteomes" id="UP000590412">
    <property type="component" value="Unassembled WGS sequence"/>
</dbReference>
<evidence type="ECO:0000313" key="4">
    <source>
        <dbReference type="EMBL" id="KAF6059717.1"/>
    </source>
</evidence>
<organism evidence="4 5">
    <name type="scientific">Candida parapsilosis</name>
    <name type="common">Yeast</name>
    <dbReference type="NCBI Taxonomy" id="5480"/>
    <lineage>
        <taxon>Eukaryota</taxon>
        <taxon>Fungi</taxon>
        <taxon>Dikarya</taxon>
        <taxon>Ascomycota</taxon>
        <taxon>Saccharomycotina</taxon>
        <taxon>Pichiomycetes</taxon>
        <taxon>Debaryomycetaceae</taxon>
        <taxon>Candida/Lodderomyces clade</taxon>
        <taxon>Candida</taxon>
    </lineage>
</organism>
<feature type="chain" id="PRO_5044694720" description="SH3 domain-containing protein" evidence="3">
    <location>
        <begin position="21"/>
        <end position="470"/>
    </location>
</feature>
<dbReference type="AlphaFoldDB" id="A0A8X7TDQ5"/>
<feature type="compositionally biased region" description="Polar residues" evidence="2">
    <location>
        <begin position="370"/>
        <end position="388"/>
    </location>
</feature>
<evidence type="ECO:0000313" key="5">
    <source>
        <dbReference type="Proteomes" id="UP000590412"/>
    </source>
</evidence>